<protein>
    <recommendedName>
        <fullName evidence="1">diguanylate cyclase</fullName>
        <ecNumber evidence="1">2.7.7.65</ecNumber>
    </recommendedName>
</protein>
<reference evidence="3 4" key="1">
    <citation type="submission" date="2021-05" db="EMBL/GenBank/DDBJ databases">
        <title>Molecular characterization for Shewanella algae harboring chromosomal blaOXA-55-like strains isolated from clinical and environment sample.</title>
        <authorList>
            <person name="Ohama Y."/>
            <person name="Aoki K."/>
            <person name="Harada S."/>
            <person name="Moriya K."/>
            <person name="Ishii Y."/>
            <person name="Tateda K."/>
        </authorList>
    </citation>
    <scope>NUCLEOTIDE SEQUENCE [LARGE SCALE GENOMIC DNA]</scope>
    <source>
        <strain evidence="3 4">LMG 23746</strain>
    </source>
</reference>
<dbReference type="Proteomes" id="UP000761574">
    <property type="component" value="Unassembled WGS sequence"/>
</dbReference>
<name>A0ABQ4PIP9_9GAMM</name>
<dbReference type="NCBIfam" id="TIGR00254">
    <property type="entry name" value="GGDEF"/>
    <property type="match status" value="1"/>
</dbReference>
<dbReference type="Pfam" id="PF00990">
    <property type="entry name" value="GGDEF"/>
    <property type="match status" value="1"/>
</dbReference>
<dbReference type="InterPro" id="IPR043128">
    <property type="entry name" value="Rev_trsase/Diguanyl_cyclase"/>
</dbReference>
<evidence type="ECO:0000256" key="1">
    <source>
        <dbReference type="ARBA" id="ARBA00012528"/>
    </source>
</evidence>
<feature type="domain" description="GGDEF" evidence="2">
    <location>
        <begin position="165"/>
        <end position="292"/>
    </location>
</feature>
<dbReference type="SUPFAM" id="SSF55073">
    <property type="entry name" value="Nucleotide cyclase"/>
    <property type="match status" value="1"/>
</dbReference>
<evidence type="ECO:0000313" key="4">
    <source>
        <dbReference type="Proteomes" id="UP000761574"/>
    </source>
</evidence>
<dbReference type="EMBL" id="BPFB01000019">
    <property type="protein sequence ID" value="GIU46961.1"/>
    <property type="molecule type" value="Genomic_DNA"/>
</dbReference>
<dbReference type="PROSITE" id="PS50887">
    <property type="entry name" value="GGDEF"/>
    <property type="match status" value="1"/>
</dbReference>
<dbReference type="EC" id="2.7.7.65" evidence="1"/>
<dbReference type="Gene3D" id="3.30.70.270">
    <property type="match status" value="1"/>
</dbReference>
<dbReference type="RefSeq" id="WP_110458626.1">
    <property type="nucleotide sequence ID" value="NZ_BPFB01000019.1"/>
</dbReference>
<dbReference type="SMART" id="SM00267">
    <property type="entry name" value="GGDEF"/>
    <property type="match status" value="1"/>
</dbReference>
<dbReference type="PANTHER" id="PTHR45138">
    <property type="entry name" value="REGULATORY COMPONENTS OF SENSORY TRANSDUCTION SYSTEM"/>
    <property type="match status" value="1"/>
</dbReference>
<comment type="caution">
    <text evidence="3">The sequence shown here is derived from an EMBL/GenBank/DDBJ whole genome shotgun (WGS) entry which is preliminary data.</text>
</comment>
<dbReference type="PANTHER" id="PTHR45138:SF6">
    <property type="entry name" value="DIGUANYLATE CYCLASE DGCN"/>
    <property type="match status" value="1"/>
</dbReference>
<dbReference type="InterPro" id="IPR029787">
    <property type="entry name" value="Nucleotide_cyclase"/>
</dbReference>
<organism evidence="3 4">
    <name type="scientific">Shewanella algidipiscicola</name>
    <dbReference type="NCBI Taxonomy" id="614070"/>
    <lineage>
        <taxon>Bacteria</taxon>
        <taxon>Pseudomonadati</taxon>
        <taxon>Pseudomonadota</taxon>
        <taxon>Gammaproteobacteria</taxon>
        <taxon>Alteromonadales</taxon>
        <taxon>Shewanellaceae</taxon>
        <taxon>Shewanella</taxon>
    </lineage>
</organism>
<evidence type="ECO:0000259" key="2">
    <source>
        <dbReference type="PROSITE" id="PS50887"/>
    </source>
</evidence>
<keyword evidence="4" id="KW-1185">Reference proteome</keyword>
<dbReference type="InterPro" id="IPR000160">
    <property type="entry name" value="GGDEF_dom"/>
</dbReference>
<accession>A0ABQ4PIP9</accession>
<proteinExistence type="predicted"/>
<dbReference type="InterPro" id="IPR050469">
    <property type="entry name" value="Diguanylate_Cyclase"/>
</dbReference>
<dbReference type="CDD" id="cd01949">
    <property type="entry name" value="GGDEF"/>
    <property type="match status" value="1"/>
</dbReference>
<sequence length="292" mass="33537">MDFALTSEFSPSEYRYQPAYRHTGTNLPNMVTIMQQLHLHLSPEKVFSCYGAIVGQYLPINGIKLHFKEYQLSWGCEQGLHIKQHLPIEESCAVIEYRLNAPMLNSQTELLYQLQALLVRPLYNAAQYEQMAKQAMYDALTQLGNRRYYMESLKQSLARATRQSEPLSLIVLDLDHFKMLNDRYGHHIGDETLITFGQTINQAIRDSDQAFRIGGDEFTILVQGNAQAASLICQRILTMMQHNNQLHHRQIYTSLGVAEWQSLDNAESLYLRADKALYDAKVAGRRCYRIAA</sequence>
<gene>
    <name evidence="3" type="ORF">TUM4630_19140</name>
</gene>
<evidence type="ECO:0000313" key="3">
    <source>
        <dbReference type="EMBL" id="GIU46961.1"/>
    </source>
</evidence>